<dbReference type="RefSeq" id="WP_220587509.1">
    <property type="nucleotide sequence ID" value="NZ_RKLQ01000001.1"/>
</dbReference>
<dbReference type="PANTHER" id="PTHR43877:SF2">
    <property type="entry name" value="AMINOALKYLPHOSPHONATE N-ACETYLTRANSFERASE-RELATED"/>
    <property type="match status" value="1"/>
</dbReference>
<name>A0A8J8C8M1_9EURY</name>
<dbReference type="InterPro" id="IPR016181">
    <property type="entry name" value="Acyl_CoA_acyltransferase"/>
</dbReference>
<sequence length="155" mass="17142">MELSTPSTALADRLTDMWVDLARDQRSYGSHLLGPENRAVIRETVVQRIVAEDLLVARREESVVGFVMFTVEHGRYEQDVTPGLVENLYVAPAARREGIGSALLRAAEDRLVADGATTVQLEAMADNEAARQFYAAHGYTPHRLTLEKSTENDTA</sequence>
<dbReference type="GO" id="GO:0016747">
    <property type="term" value="F:acyltransferase activity, transferring groups other than amino-acyl groups"/>
    <property type="evidence" value="ECO:0007669"/>
    <property type="project" value="InterPro"/>
</dbReference>
<dbReference type="PANTHER" id="PTHR43877">
    <property type="entry name" value="AMINOALKYLPHOSPHONATE N-ACETYLTRANSFERASE-RELATED-RELATED"/>
    <property type="match status" value="1"/>
</dbReference>
<evidence type="ECO:0000259" key="3">
    <source>
        <dbReference type="PROSITE" id="PS51186"/>
    </source>
</evidence>
<reference evidence="4" key="1">
    <citation type="submission" date="2021-06" db="EMBL/GenBank/DDBJ databases">
        <title>Halomicroarcula sp. F24A a new haloarchaeum isolated from saline soil.</title>
        <authorList>
            <person name="Duran-Viseras A."/>
            <person name="Sanchez-Porro C."/>
            <person name="Ventosa A."/>
        </authorList>
    </citation>
    <scope>NUCLEOTIDE SEQUENCE</scope>
    <source>
        <strain evidence="4">F24A</strain>
    </source>
</reference>
<feature type="domain" description="N-acetyltransferase" evidence="3">
    <location>
        <begin position="1"/>
        <end position="155"/>
    </location>
</feature>
<dbReference type="Proteomes" id="UP000783863">
    <property type="component" value="Unassembled WGS sequence"/>
</dbReference>
<dbReference type="InterPro" id="IPR050832">
    <property type="entry name" value="Bact_Acetyltransf"/>
</dbReference>
<evidence type="ECO:0000256" key="1">
    <source>
        <dbReference type="ARBA" id="ARBA00022679"/>
    </source>
</evidence>
<dbReference type="PROSITE" id="PS51186">
    <property type="entry name" value="GNAT"/>
    <property type="match status" value="1"/>
</dbReference>
<dbReference type="Pfam" id="PF00583">
    <property type="entry name" value="Acetyltransf_1"/>
    <property type="match status" value="1"/>
</dbReference>
<gene>
    <name evidence="4" type="ORF">EGD98_06385</name>
</gene>
<dbReference type="AlphaFoldDB" id="A0A8J8C8M1"/>
<dbReference type="CDD" id="cd04301">
    <property type="entry name" value="NAT_SF"/>
    <property type="match status" value="1"/>
</dbReference>
<comment type="caution">
    <text evidence="4">The sequence shown here is derived from an EMBL/GenBank/DDBJ whole genome shotgun (WGS) entry which is preliminary data.</text>
</comment>
<accession>A0A8J8C8M1</accession>
<dbReference type="Gene3D" id="3.40.630.30">
    <property type="match status" value="1"/>
</dbReference>
<keyword evidence="5" id="KW-1185">Reference proteome</keyword>
<dbReference type="SUPFAM" id="SSF55729">
    <property type="entry name" value="Acyl-CoA N-acyltransferases (Nat)"/>
    <property type="match status" value="1"/>
</dbReference>
<keyword evidence="1" id="KW-0808">Transferase</keyword>
<evidence type="ECO:0000256" key="2">
    <source>
        <dbReference type="ARBA" id="ARBA00023315"/>
    </source>
</evidence>
<evidence type="ECO:0000313" key="4">
    <source>
        <dbReference type="EMBL" id="MBX0303299.1"/>
    </source>
</evidence>
<proteinExistence type="predicted"/>
<organism evidence="4 5">
    <name type="scientific">Haloarcula salinisoli</name>
    <dbReference type="NCBI Taxonomy" id="2487746"/>
    <lineage>
        <taxon>Archaea</taxon>
        <taxon>Methanobacteriati</taxon>
        <taxon>Methanobacteriota</taxon>
        <taxon>Stenosarchaea group</taxon>
        <taxon>Halobacteria</taxon>
        <taxon>Halobacteriales</taxon>
        <taxon>Haloarculaceae</taxon>
        <taxon>Haloarcula</taxon>
    </lineage>
</organism>
<protein>
    <submittedName>
        <fullName evidence="4">GNAT family N-acetyltransferase</fullName>
    </submittedName>
</protein>
<evidence type="ECO:0000313" key="5">
    <source>
        <dbReference type="Proteomes" id="UP000783863"/>
    </source>
</evidence>
<dbReference type="InterPro" id="IPR000182">
    <property type="entry name" value="GNAT_dom"/>
</dbReference>
<keyword evidence="2" id="KW-0012">Acyltransferase</keyword>
<dbReference type="EMBL" id="RKLQ01000001">
    <property type="protein sequence ID" value="MBX0303299.1"/>
    <property type="molecule type" value="Genomic_DNA"/>
</dbReference>